<protein>
    <submittedName>
        <fullName evidence="2">CDP-alcohol phosphatidyltransferase family protein</fullName>
    </submittedName>
</protein>
<keyword evidence="1" id="KW-0812">Transmembrane</keyword>
<evidence type="ECO:0000256" key="1">
    <source>
        <dbReference type="SAM" id="Phobius"/>
    </source>
</evidence>
<dbReference type="Proteomes" id="UP000215256">
    <property type="component" value="Chromosome 2"/>
</dbReference>
<evidence type="ECO:0000313" key="2">
    <source>
        <dbReference type="EMBL" id="ASV84628.1"/>
    </source>
</evidence>
<keyword evidence="1" id="KW-0472">Membrane</keyword>
<dbReference type="Pfam" id="PF01066">
    <property type="entry name" value="CDP-OH_P_transf"/>
    <property type="match status" value="1"/>
</dbReference>
<keyword evidence="1" id="KW-1133">Transmembrane helix</keyword>
<dbReference type="EMBL" id="CP022603">
    <property type="protein sequence ID" value="ASV84628.1"/>
    <property type="molecule type" value="Genomic_DNA"/>
</dbReference>
<dbReference type="Gene3D" id="1.20.120.1760">
    <property type="match status" value="1"/>
</dbReference>
<dbReference type="InterPro" id="IPR000462">
    <property type="entry name" value="CDP-OH_P_trans"/>
</dbReference>
<feature type="transmembrane region" description="Helical" evidence="1">
    <location>
        <begin position="131"/>
        <end position="150"/>
    </location>
</feature>
<accession>A0A248UD56</accession>
<evidence type="ECO:0000313" key="3">
    <source>
        <dbReference type="Proteomes" id="UP000215256"/>
    </source>
</evidence>
<dbReference type="GO" id="GO:0008654">
    <property type="term" value="P:phospholipid biosynthetic process"/>
    <property type="evidence" value="ECO:0007669"/>
    <property type="project" value="InterPro"/>
</dbReference>
<gene>
    <name evidence="2" type="ORF">CES85_5423</name>
</gene>
<dbReference type="InterPro" id="IPR043130">
    <property type="entry name" value="CDP-OH_PTrfase_TM_dom"/>
</dbReference>
<dbReference type="AlphaFoldDB" id="A0A248UD56"/>
<reference evidence="2 3" key="1">
    <citation type="submission" date="2017-07" db="EMBL/GenBank/DDBJ databases">
        <title>Phylogenetic study on the rhizospheric bacterium Ochrobactrum sp. A44.</title>
        <authorList>
            <person name="Krzyzanowska D.M."/>
            <person name="Ossowicki A."/>
            <person name="Rajewska M."/>
            <person name="Maciag T."/>
            <person name="Kaczynski Z."/>
            <person name="Czerwicka M."/>
            <person name="Jafra S."/>
        </authorList>
    </citation>
    <scope>NUCLEOTIDE SEQUENCE [LARGE SCALE GENOMIC DNA]</scope>
    <source>
        <strain evidence="2 3">A44</strain>
    </source>
</reference>
<keyword evidence="2" id="KW-0808">Transferase</keyword>
<sequence>MQLAAKGVTANQVTIAAALVSIVLGAFLGWSGNAIWFVLVPIWLFLRMALNAVDGMLAREHGQKSVLGAYLNEIGDVISDAALYAPFAIIAPFSAAWIFAIIFIATLTEFVGVTAASLGSSRRYDGPMGKSDRAVVFGVLGAWIAIDGILPQWMFWVQPVLCALLILTVVKRIRNAMKEAPIS</sequence>
<feature type="transmembrane region" description="Helical" evidence="1">
    <location>
        <begin position="7"/>
        <end position="28"/>
    </location>
</feature>
<name>A0A248UD56_9HYPH</name>
<dbReference type="GO" id="GO:0016020">
    <property type="term" value="C:membrane"/>
    <property type="evidence" value="ECO:0007669"/>
    <property type="project" value="InterPro"/>
</dbReference>
<dbReference type="GO" id="GO:0016780">
    <property type="term" value="F:phosphotransferase activity, for other substituted phosphate groups"/>
    <property type="evidence" value="ECO:0007669"/>
    <property type="project" value="InterPro"/>
</dbReference>
<dbReference type="KEGG" id="och:CES85_5423"/>
<feature type="transmembrane region" description="Helical" evidence="1">
    <location>
        <begin position="97"/>
        <end position="119"/>
    </location>
</feature>
<organism evidence="2 3">
    <name type="scientific">Ochrobactrum quorumnocens</name>
    <dbReference type="NCBI Taxonomy" id="271865"/>
    <lineage>
        <taxon>Bacteria</taxon>
        <taxon>Pseudomonadati</taxon>
        <taxon>Pseudomonadota</taxon>
        <taxon>Alphaproteobacteria</taxon>
        <taxon>Hyphomicrobiales</taxon>
        <taxon>Brucellaceae</taxon>
        <taxon>Brucella/Ochrobactrum group</taxon>
        <taxon>Ochrobactrum</taxon>
    </lineage>
</organism>
<proteinExistence type="predicted"/>